<dbReference type="EMBL" id="PZQS01000012">
    <property type="protein sequence ID" value="PVD21024.1"/>
    <property type="molecule type" value="Genomic_DNA"/>
</dbReference>
<dbReference type="Proteomes" id="UP000245119">
    <property type="component" value="Linkage Group LG12"/>
</dbReference>
<comment type="caution">
    <text evidence="2">The sequence shown here is derived from an EMBL/GenBank/DDBJ whole genome shotgun (WGS) entry which is preliminary data.</text>
</comment>
<accession>A0A2T7NIN5</accession>
<evidence type="ECO:0000313" key="3">
    <source>
        <dbReference type="Proteomes" id="UP000245119"/>
    </source>
</evidence>
<feature type="region of interest" description="Disordered" evidence="1">
    <location>
        <begin position="24"/>
        <end position="43"/>
    </location>
</feature>
<keyword evidence="3" id="KW-1185">Reference proteome</keyword>
<feature type="compositionally biased region" description="Polar residues" evidence="1">
    <location>
        <begin position="24"/>
        <end position="41"/>
    </location>
</feature>
<evidence type="ECO:0000313" key="2">
    <source>
        <dbReference type="EMBL" id="PVD21024.1"/>
    </source>
</evidence>
<organism evidence="2 3">
    <name type="scientific">Pomacea canaliculata</name>
    <name type="common">Golden apple snail</name>
    <dbReference type="NCBI Taxonomy" id="400727"/>
    <lineage>
        <taxon>Eukaryota</taxon>
        <taxon>Metazoa</taxon>
        <taxon>Spiralia</taxon>
        <taxon>Lophotrochozoa</taxon>
        <taxon>Mollusca</taxon>
        <taxon>Gastropoda</taxon>
        <taxon>Caenogastropoda</taxon>
        <taxon>Architaenioglossa</taxon>
        <taxon>Ampullarioidea</taxon>
        <taxon>Ampullariidae</taxon>
        <taxon>Pomacea</taxon>
    </lineage>
</organism>
<gene>
    <name evidence="2" type="ORF">C0Q70_19190</name>
</gene>
<protein>
    <submittedName>
        <fullName evidence="2">Uncharacterized protein</fullName>
    </submittedName>
</protein>
<dbReference type="AlphaFoldDB" id="A0A2T7NIN5"/>
<reference evidence="2 3" key="1">
    <citation type="submission" date="2018-04" db="EMBL/GenBank/DDBJ databases">
        <title>The genome of golden apple snail Pomacea canaliculata provides insight into stress tolerance and invasive adaptation.</title>
        <authorList>
            <person name="Liu C."/>
            <person name="Liu B."/>
            <person name="Ren Y."/>
            <person name="Zhang Y."/>
            <person name="Wang H."/>
            <person name="Li S."/>
            <person name="Jiang F."/>
            <person name="Yin L."/>
            <person name="Zhang G."/>
            <person name="Qian W."/>
            <person name="Fan W."/>
        </authorList>
    </citation>
    <scope>NUCLEOTIDE SEQUENCE [LARGE SCALE GENOMIC DNA]</scope>
    <source>
        <strain evidence="2">SZHN2017</strain>
        <tissue evidence="2">Muscle</tissue>
    </source>
</reference>
<sequence>MTTQQQQQQQSKNVSHLLEKAITSDSIHSDNQSTMFSSTINPPLRKQVGSRFHISSELKHSKMRVEIREAEGKLPKGFCVRG</sequence>
<name>A0A2T7NIN5_POMCA</name>
<evidence type="ECO:0000256" key="1">
    <source>
        <dbReference type="SAM" id="MobiDB-lite"/>
    </source>
</evidence>
<proteinExistence type="predicted"/>